<keyword evidence="1" id="KW-0805">Transcription regulation</keyword>
<dbReference type="PANTHER" id="PTHR13935">
    <property type="entry name" value="ACHAETE-SCUTE TRANSCRIPTION FACTOR-RELATED"/>
    <property type="match status" value="1"/>
</dbReference>
<dbReference type="OrthoDB" id="6106870at2759"/>
<organism evidence="7 8">
    <name type="scientific">Thalictrum thalictroides</name>
    <name type="common">Rue-anemone</name>
    <name type="synonym">Anemone thalictroides</name>
    <dbReference type="NCBI Taxonomy" id="46969"/>
    <lineage>
        <taxon>Eukaryota</taxon>
        <taxon>Viridiplantae</taxon>
        <taxon>Streptophyta</taxon>
        <taxon>Embryophyta</taxon>
        <taxon>Tracheophyta</taxon>
        <taxon>Spermatophyta</taxon>
        <taxon>Magnoliopsida</taxon>
        <taxon>Ranunculales</taxon>
        <taxon>Ranunculaceae</taxon>
        <taxon>Thalictroideae</taxon>
        <taxon>Thalictrum</taxon>
    </lineage>
</organism>
<evidence type="ECO:0000259" key="6">
    <source>
        <dbReference type="PROSITE" id="PS50888"/>
    </source>
</evidence>
<feature type="domain" description="BHLH" evidence="6">
    <location>
        <begin position="76"/>
        <end position="128"/>
    </location>
</feature>
<dbReference type="SMART" id="SM00353">
    <property type="entry name" value="HLH"/>
    <property type="match status" value="1"/>
</dbReference>
<evidence type="ECO:0000256" key="4">
    <source>
        <dbReference type="ARBA" id="ARBA00023242"/>
    </source>
</evidence>
<dbReference type="PANTHER" id="PTHR13935:SF41">
    <property type="entry name" value="TRANSCRIPTION FACTOR ORG2-RELATED"/>
    <property type="match status" value="1"/>
</dbReference>
<gene>
    <name evidence="7" type="ORF">FRX31_018520</name>
</gene>
<dbReference type="GO" id="GO:0000981">
    <property type="term" value="F:DNA-binding transcription factor activity, RNA polymerase II-specific"/>
    <property type="evidence" value="ECO:0007669"/>
    <property type="project" value="TreeGrafter"/>
</dbReference>
<evidence type="ECO:0000313" key="8">
    <source>
        <dbReference type="Proteomes" id="UP000554482"/>
    </source>
</evidence>
<evidence type="ECO:0000256" key="5">
    <source>
        <dbReference type="SAM" id="MobiDB-lite"/>
    </source>
</evidence>
<dbReference type="GO" id="GO:0090575">
    <property type="term" value="C:RNA polymerase II transcription regulator complex"/>
    <property type="evidence" value="ECO:0007669"/>
    <property type="project" value="TreeGrafter"/>
</dbReference>
<proteinExistence type="predicted"/>
<keyword evidence="4" id="KW-0539">Nucleus</keyword>
<evidence type="ECO:0000256" key="1">
    <source>
        <dbReference type="ARBA" id="ARBA00023015"/>
    </source>
</evidence>
<dbReference type="EMBL" id="JABWDY010022206">
    <property type="protein sequence ID" value="KAF5191899.1"/>
    <property type="molecule type" value="Genomic_DNA"/>
</dbReference>
<evidence type="ECO:0000256" key="3">
    <source>
        <dbReference type="ARBA" id="ARBA00023163"/>
    </source>
</evidence>
<dbReference type="Proteomes" id="UP000554482">
    <property type="component" value="Unassembled WGS sequence"/>
</dbReference>
<evidence type="ECO:0000313" key="7">
    <source>
        <dbReference type="EMBL" id="KAF5191899.1"/>
    </source>
</evidence>
<sequence>MLALSSSSLFSPFGLLEDQICHEQDLKLNDPLLDFNHINEWNSFDSFVGCSSPPLDNNLHNAKHSSGTTSSDPSFNKKLNHNASERDRRKKLNSLCSTLQSLLPNIDNTKKLSIPSTICHVLKYIPQLQSQVERLKQRKETLLSISKQNDSSTHYTRQSSVLHSTGQSLPTVSARRIDDSQVVIHICTLKKNRSIFSEVLEIVEGDNNLHILNASVITSSENSLFYTLHVQVNGTQRVECEVLSEKILCLFQ</sequence>
<dbReference type="GO" id="GO:0046983">
    <property type="term" value="F:protein dimerization activity"/>
    <property type="evidence" value="ECO:0007669"/>
    <property type="project" value="InterPro"/>
</dbReference>
<dbReference type="GO" id="GO:0000977">
    <property type="term" value="F:RNA polymerase II transcription regulatory region sequence-specific DNA binding"/>
    <property type="evidence" value="ECO:0007669"/>
    <property type="project" value="TreeGrafter"/>
</dbReference>
<dbReference type="InterPro" id="IPR015660">
    <property type="entry name" value="MASH1/Ascl1a-like"/>
</dbReference>
<keyword evidence="3" id="KW-0804">Transcription</keyword>
<dbReference type="Gene3D" id="4.10.280.10">
    <property type="entry name" value="Helix-loop-helix DNA-binding domain"/>
    <property type="match status" value="1"/>
</dbReference>
<dbReference type="AlphaFoldDB" id="A0A7J6W3D5"/>
<name>A0A7J6W3D5_THATH</name>
<evidence type="ECO:0000256" key="2">
    <source>
        <dbReference type="ARBA" id="ARBA00023125"/>
    </source>
</evidence>
<dbReference type="GO" id="GO:0042594">
    <property type="term" value="P:response to starvation"/>
    <property type="evidence" value="ECO:0007669"/>
    <property type="project" value="UniProtKB-ARBA"/>
</dbReference>
<reference evidence="7 8" key="1">
    <citation type="submission" date="2020-06" db="EMBL/GenBank/DDBJ databases">
        <title>Transcriptomic and genomic resources for Thalictrum thalictroides and T. hernandezii: Facilitating candidate gene discovery in an emerging model plant lineage.</title>
        <authorList>
            <person name="Arias T."/>
            <person name="Riano-Pachon D.M."/>
            <person name="Di Stilio V.S."/>
        </authorList>
    </citation>
    <scope>NUCLEOTIDE SEQUENCE [LARGE SCALE GENOMIC DNA]</scope>
    <source>
        <strain evidence="8">cv. WT478/WT964</strain>
        <tissue evidence="7">Leaves</tissue>
    </source>
</reference>
<dbReference type="PROSITE" id="PS50888">
    <property type="entry name" value="BHLH"/>
    <property type="match status" value="1"/>
</dbReference>
<accession>A0A7J6W3D5</accession>
<protein>
    <submittedName>
        <fullName evidence="7">Transcription factor org2</fullName>
    </submittedName>
</protein>
<dbReference type="InterPro" id="IPR011598">
    <property type="entry name" value="bHLH_dom"/>
</dbReference>
<feature type="compositionally biased region" description="Polar residues" evidence="5">
    <location>
        <begin position="58"/>
        <end position="74"/>
    </location>
</feature>
<comment type="caution">
    <text evidence="7">The sequence shown here is derived from an EMBL/GenBank/DDBJ whole genome shotgun (WGS) entry which is preliminary data.</text>
</comment>
<dbReference type="FunFam" id="4.10.280.10:FF:000074">
    <property type="entry name" value="Transcription factor ORG2"/>
    <property type="match status" value="1"/>
</dbReference>
<dbReference type="CDD" id="cd18914">
    <property type="entry name" value="bHLH_AtORG2_like"/>
    <property type="match status" value="1"/>
</dbReference>
<dbReference type="SUPFAM" id="SSF47459">
    <property type="entry name" value="HLH, helix-loop-helix DNA-binding domain"/>
    <property type="match status" value="1"/>
</dbReference>
<keyword evidence="2" id="KW-0238">DNA-binding</keyword>
<dbReference type="Pfam" id="PF00010">
    <property type="entry name" value="HLH"/>
    <property type="match status" value="1"/>
</dbReference>
<dbReference type="InterPro" id="IPR036638">
    <property type="entry name" value="HLH_DNA-bd_sf"/>
</dbReference>
<feature type="region of interest" description="Disordered" evidence="5">
    <location>
        <begin position="58"/>
        <end position="88"/>
    </location>
</feature>
<keyword evidence="8" id="KW-1185">Reference proteome</keyword>